<organism evidence="1 2">
    <name type="scientific">Trinickia terrae</name>
    <dbReference type="NCBI Taxonomy" id="2571161"/>
    <lineage>
        <taxon>Bacteria</taxon>
        <taxon>Pseudomonadati</taxon>
        <taxon>Pseudomonadota</taxon>
        <taxon>Betaproteobacteria</taxon>
        <taxon>Burkholderiales</taxon>
        <taxon>Burkholderiaceae</taxon>
        <taxon>Trinickia</taxon>
    </lineage>
</organism>
<reference evidence="1 2" key="1">
    <citation type="submission" date="2019-04" db="EMBL/GenBank/DDBJ databases">
        <title>Trinickia sp. 7GSK02, isolated from subtropical forest soil.</title>
        <authorList>
            <person name="Gao Z.-H."/>
            <person name="Qiu L.-H."/>
        </authorList>
    </citation>
    <scope>NUCLEOTIDE SEQUENCE [LARGE SCALE GENOMIC DNA]</scope>
    <source>
        <strain evidence="1 2">7GSK02</strain>
    </source>
</reference>
<dbReference type="EMBL" id="SWJE01000001">
    <property type="protein sequence ID" value="TKC92667.1"/>
    <property type="molecule type" value="Genomic_DNA"/>
</dbReference>
<keyword evidence="2" id="KW-1185">Reference proteome</keyword>
<sequence length="147" mass="16370">MKPSCASLRSPSPDGYVRVREDVLADLQLIHVDSGVDESLLWDLRASDVDAVRAGYTEWQRLRRPGAAHISVGWDWYLDRASGVLLVAWNDVRSNIMCVNQRGLDIGMTGTANALIRRLAQLNWRNTVANATLMQHGYLSTHGPSIQ</sequence>
<name>A0A4U1IG56_9BURK</name>
<dbReference type="Proteomes" id="UP000305539">
    <property type="component" value="Unassembled WGS sequence"/>
</dbReference>
<dbReference type="Gene3D" id="3.10.450.610">
    <property type="match status" value="1"/>
</dbReference>
<protein>
    <submittedName>
        <fullName evidence="1">DUF4902 domain-containing protein</fullName>
    </submittedName>
</protein>
<accession>A0A4U1IG56</accession>
<proteinExistence type="predicted"/>
<comment type="caution">
    <text evidence="1">The sequence shown here is derived from an EMBL/GenBank/DDBJ whole genome shotgun (WGS) entry which is preliminary data.</text>
</comment>
<dbReference type="OrthoDB" id="6921559at2"/>
<dbReference type="Pfam" id="PF16245">
    <property type="entry name" value="DUF4902"/>
    <property type="match status" value="1"/>
</dbReference>
<evidence type="ECO:0000313" key="2">
    <source>
        <dbReference type="Proteomes" id="UP000305539"/>
    </source>
</evidence>
<dbReference type="AlphaFoldDB" id="A0A4U1IG56"/>
<gene>
    <name evidence="1" type="ORF">FAZ69_03095</name>
</gene>
<evidence type="ECO:0000313" key="1">
    <source>
        <dbReference type="EMBL" id="TKC92667.1"/>
    </source>
</evidence>
<dbReference type="RefSeq" id="WP_136892450.1">
    <property type="nucleotide sequence ID" value="NZ_SWJE01000001.1"/>
</dbReference>
<dbReference type="InterPro" id="IPR032598">
    <property type="entry name" value="RsaM-like"/>
</dbReference>